<organism evidence="6 7">
    <name type="scientific">Dysgonomonas macrotermitis</name>
    <dbReference type="NCBI Taxonomy" id="1346286"/>
    <lineage>
        <taxon>Bacteria</taxon>
        <taxon>Pseudomonadati</taxon>
        <taxon>Bacteroidota</taxon>
        <taxon>Bacteroidia</taxon>
        <taxon>Bacteroidales</taxon>
        <taxon>Dysgonomonadaceae</taxon>
        <taxon>Dysgonomonas</taxon>
    </lineage>
</organism>
<keyword evidence="5" id="KW-0698">rRNA processing</keyword>
<keyword evidence="7" id="KW-1185">Reference proteome</keyword>
<dbReference type="PANTHER" id="PTHR33603:SF1">
    <property type="entry name" value="RIBOSOMAL RNA LARGE SUBUNIT METHYLTRANSFERASE H"/>
    <property type="match status" value="1"/>
</dbReference>
<evidence type="ECO:0000256" key="4">
    <source>
        <dbReference type="ARBA" id="ARBA00038303"/>
    </source>
</evidence>
<dbReference type="GO" id="GO:0070038">
    <property type="term" value="F:rRNA (pseudouridine-N3-)-methyltransferase activity"/>
    <property type="evidence" value="ECO:0007669"/>
    <property type="project" value="UniProtKB-UniRule"/>
</dbReference>
<protein>
    <recommendedName>
        <fullName evidence="5">Ribosomal RNA large subunit methyltransferase H</fullName>
        <ecNumber evidence="5">2.1.1.177</ecNumber>
    </recommendedName>
    <alternativeName>
        <fullName evidence="5">23S rRNA (pseudouridine1915-N3)-methyltransferase</fullName>
    </alternativeName>
    <alternativeName>
        <fullName evidence="5">23S rRNA m3Psi1915 methyltransferase</fullName>
    </alternativeName>
    <alternativeName>
        <fullName evidence="5">rRNA (pseudouridine-N3-)-methyltransferase RlmH</fullName>
    </alternativeName>
</protein>
<dbReference type="GO" id="GO:0005737">
    <property type="term" value="C:cytoplasm"/>
    <property type="evidence" value="ECO:0007669"/>
    <property type="project" value="UniProtKB-SubCell"/>
</dbReference>
<dbReference type="NCBIfam" id="NF000990">
    <property type="entry name" value="PRK00103.2-4"/>
    <property type="match status" value="1"/>
</dbReference>
<evidence type="ECO:0000256" key="1">
    <source>
        <dbReference type="ARBA" id="ARBA00022603"/>
    </source>
</evidence>
<dbReference type="EC" id="2.1.1.177" evidence="5"/>
<gene>
    <name evidence="5" type="primary">rlmH</name>
    <name evidence="6" type="ORF">SAMN05444362_101250</name>
</gene>
<dbReference type="STRING" id="1346286.SAMN05444362_101250"/>
<dbReference type="OrthoDB" id="9806643at2"/>
<proteinExistence type="inferred from homology"/>
<accession>A0A1M4T709</accession>
<sequence>MKISLLVIGKTDAGYFVEAIKEYENRLKHYIPFEMQVIPDIKNVRSMSEEQQKEKEGDLILKCLQPGDYIVLLDERGKEFSSVGFSGYIEKKSHTVNKRLVFVIGGPYGFAQTIYEKASERISLSRMTFSHQMIRLIFIEQLYRAMTILNNEPYHHE</sequence>
<evidence type="ECO:0000256" key="3">
    <source>
        <dbReference type="ARBA" id="ARBA00022691"/>
    </source>
</evidence>
<dbReference type="AlphaFoldDB" id="A0A1M4T709"/>
<dbReference type="SUPFAM" id="SSF75217">
    <property type="entry name" value="alpha/beta knot"/>
    <property type="match status" value="1"/>
</dbReference>
<comment type="catalytic activity">
    <reaction evidence="5">
        <text>pseudouridine(1915) in 23S rRNA + S-adenosyl-L-methionine = N(3)-methylpseudouridine(1915) in 23S rRNA + S-adenosyl-L-homocysteine + H(+)</text>
        <dbReference type="Rhea" id="RHEA:42752"/>
        <dbReference type="Rhea" id="RHEA-COMP:10221"/>
        <dbReference type="Rhea" id="RHEA-COMP:10222"/>
        <dbReference type="ChEBI" id="CHEBI:15378"/>
        <dbReference type="ChEBI" id="CHEBI:57856"/>
        <dbReference type="ChEBI" id="CHEBI:59789"/>
        <dbReference type="ChEBI" id="CHEBI:65314"/>
        <dbReference type="ChEBI" id="CHEBI:74486"/>
        <dbReference type="EC" id="2.1.1.177"/>
    </reaction>
</comment>
<dbReference type="InterPro" id="IPR029028">
    <property type="entry name" value="Alpha/beta_knot_MTases"/>
</dbReference>
<evidence type="ECO:0000256" key="2">
    <source>
        <dbReference type="ARBA" id="ARBA00022679"/>
    </source>
</evidence>
<dbReference type="Proteomes" id="UP000184480">
    <property type="component" value="Unassembled WGS sequence"/>
</dbReference>
<dbReference type="InterPro" id="IPR029026">
    <property type="entry name" value="tRNA_m1G_MTases_N"/>
</dbReference>
<dbReference type="EMBL" id="FQUC01000001">
    <property type="protein sequence ID" value="SHE40077.1"/>
    <property type="molecule type" value="Genomic_DNA"/>
</dbReference>
<comment type="function">
    <text evidence="5">Specifically methylates the pseudouridine at position 1915 (m3Psi1915) in 23S rRNA.</text>
</comment>
<comment type="subcellular location">
    <subcellularLocation>
        <location evidence="5">Cytoplasm</location>
    </subcellularLocation>
</comment>
<dbReference type="HAMAP" id="MF_00658">
    <property type="entry name" value="23SrRNA_methyltr_H"/>
    <property type="match status" value="1"/>
</dbReference>
<dbReference type="Gene3D" id="3.40.1280.10">
    <property type="match status" value="1"/>
</dbReference>
<feature type="binding site" evidence="5">
    <location>
        <position position="105"/>
    </location>
    <ligand>
        <name>S-adenosyl-L-methionine</name>
        <dbReference type="ChEBI" id="CHEBI:59789"/>
    </ligand>
</feature>
<comment type="similarity">
    <text evidence="4 5">Belongs to the RNA methyltransferase RlmH family.</text>
</comment>
<keyword evidence="2 5" id="KW-0808">Transferase</keyword>
<dbReference type="CDD" id="cd18081">
    <property type="entry name" value="RlmH-like"/>
    <property type="match status" value="1"/>
</dbReference>
<evidence type="ECO:0000313" key="7">
    <source>
        <dbReference type="Proteomes" id="UP000184480"/>
    </source>
</evidence>
<feature type="binding site" evidence="5">
    <location>
        <begin position="124"/>
        <end position="129"/>
    </location>
    <ligand>
        <name>S-adenosyl-L-methionine</name>
        <dbReference type="ChEBI" id="CHEBI:59789"/>
    </ligand>
</feature>
<dbReference type="PANTHER" id="PTHR33603">
    <property type="entry name" value="METHYLTRANSFERASE"/>
    <property type="match status" value="1"/>
</dbReference>
<keyword evidence="3 5" id="KW-0949">S-adenosyl-L-methionine</keyword>
<keyword evidence="5" id="KW-0963">Cytoplasm</keyword>
<feature type="binding site" evidence="5">
    <location>
        <position position="73"/>
    </location>
    <ligand>
        <name>S-adenosyl-L-methionine</name>
        <dbReference type="ChEBI" id="CHEBI:59789"/>
    </ligand>
</feature>
<dbReference type="RefSeq" id="WP_062175354.1">
    <property type="nucleotide sequence ID" value="NZ_BBXL01000001.1"/>
</dbReference>
<evidence type="ECO:0000256" key="5">
    <source>
        <dbReference type="HAMAP-Rule" id="MF_00658"/>
    </source>
</evidence>
<comment type="subunit">
    <text evidence="5">Homodimer.</text>
</comment>
<dbReference type="PIRSF" id="PIRSF004505">
    <property type="entry name" value="MT_bac"/>
    <property type="match status" value="1"/>
</dbReference>
<reference evidence="7" key="1">
    <citation type="submission" date="2016-11" db="EMBL/GenBank/DDBJ databases">
        <authorList>
            <person name="Varghese N."/>
            <person name="Submissions S."/>
        </authorList>
    </citation>
    <scope>NUCLEOTIDE SEQUENCE [LARGE SCALE GENOMIC DNA]</scope>
    <source>
        <strain evidence="7">DSM 27370</strain>
    </source>
</reference>
<dbReference type="Pfam" id="PF02590">
    <property type="entry name" value="SPOUT_MTase"/>
    <property type="match status" value="1"/>
</dbReference>
<keyword evidence="1 5" id="KW-0489">Methyltransferase</keyword>
<evidence type="ECO:0000313" key="6">
    <source>
        <dbReference type="EMBL" id="SHE40077.1"/>
    </source>
</evidence>
<dbReference type="InterPro" id="IPR003742">
    <property type="entry name" value="RlmH-like"/>
</dbReference>
<name>A0A1M4T709_9BACT</name>